<dbReference type="InterPro" id="IPR016024">
    <property type="entry name" value="ARM-type_fold"/>
</dbReference>
<gene>
    <name evidence="6" type="ORF">MKW94_027463</name>
</gene>
<dbReference type="GO" id="GO:0005737">
    <property type="term" value="C:cytoplasm"/>
    <property type="evidence" value="ECO:0007669"/>
    <property type="project" value="TreeGrafter"/>
</dbReference>
<feature type="repeat" description="Pumilio" evidence="3">
    <location>
        <begin position="295"/>
        <end position="330"/>
    </location>
</feature>
<name>A0AA42AY06_PAPNU</name>
<evidence type="ECO:0000256" key="1">
    <source>
        <dbReference type="ARBA" id="ARBA00022737"/>
    </source>
</evidence>
<dbReference type="Proteomes" id="UP001177140">
    <property type="component" value="Unassembled WGS sequence"/>
</dbReference>
<protein>
    <recommendedName>
        <fullName evidence="5">PUM-HD domain-containing protein</fullName>
    </recommendedName>
</protein>
<dbReference type="GO" id="GO:0003729">
    <property type="term" value="F:mRNA binding"/>
    <property type="evidence" value="ECO:0007669"/>
    <property type="project" value="TreeGrafter"/>
</dbReference>
<evidence type="ECO:0000256" key="4">
    <source>
        <dbReference type="SAM" id="MobiDB-lite"/>
    </source>
</evidence>
<dbReference type="SUPFAM" id="SSF48371">
    <property type="entry name" value="ARM repeat"/>
    <property type="match status" value="1"/>
</dbReference>
<organism evidence="6 7">
    <name type="scientific">Papaver nudicaule</name>
    <name type="common">Iceland poppy</name>
    <dbReference type="NCBI Taxonomy" id="74823"/>
    <lineage>
        <taxon>Eukaryota</taxon>
        <taxon>Viridiplantae</taxon>
        <taxon>Streptophyta</taxon>
        <taxon>Embryophyta</taxon>
        <taxon>Tracheophyta</taxon>
        <taxon>Spermatophyta</taxon>
        <taxon>Magnoliopsida</taxon>
        <taxon>Ranunculales</taxon>
        <taxon>Papaveraceae</taxon>
        <taxon>Papaveroideae</taxon>
        <taxon>Papaver</taxon>
    </lineage>
</organism>
<dbReference type="Gene3D" id="1.25.10.10">
    <property type="entry name" value="Leucine-rich Repeat Variant"/>
    <property type="match status" value="1"/>
</dbReference>
<dbReference type="InterPro" id="IPR001313">
    <property type="entry name" value="Pumilio_RNA-bd_rpt"/>
</dbReference>
<dbReference type="PANTHER" id="PTHR12537:SF63">
    <property type="entry name" value="PUMILIO HOMOLOG 15"/>
    <property type="match status" value="1"/>
</dbReference>
<evidence type="ECO:0000313" key="6">
    <source>
        <dbReference type="EMBL" id="MCL7043216.1"/>
    </source>
</evidence>
<evidence type="ECO:0000256" key="2">
    <source>
        <dbReference type="ARBA" id="ARBA00022845"/>
    </source>
</evidence>
<dbReference type="InterPro" id="IPR011989">
    <property type="entry name" value="ARM-like"/>
</dbReference>
<dbReference type="InterPro" id="IPR033133">
    <property type="entry name" value="PUM-HD"/>
</dbReference>
<keyword evidence="1" id="KW-0677">Repeat</keyword>
<dbReference type="Pfam" id="PF22493">
    <property type="entry name" value="PUF_NOP9"/>
    <property type="match status" value="1"/>
</dbReference>
<dbReference type="AlphaFoldDB" id="A0AA42AY06"/>
<proteinExistence type="predicted"/>
<feature type="domain" description="PUM-HD" evidence="5">
    <location>
        <begin position="83"/>
        <end position="356"/>
    </location>
</feature>
<dbReference type="EMBL" id="JAJJMA010244220">
    <property type="protein sequence ID" value="MCL7043216.1"/>
    <property type="molecule type" value="Genomic_DNA"/>
</dbReference>
<feature type="repeat" description="Pumilio" evidence="3">
    <location>
        <begin position="147"/>
        <end position="182"/>
    </location>
</feature>
<keyword evidence="2" id="KW-0810">Translation regulation</keyword>
<dbReference type="PANTHER" id="PTHR12537">
    <property type="entry name" value="RNA BINDING PROTEIN PUMILIO-RELATED"/>
    <property type="match status" value="1"/>
</dbReference>
<dbReference type="PROSITE" id="PS50302">
    <property type="entry name" value="PUM"/>
    <property type="match status" value="3"/>
</dbReference>
<dbReference type="SMART" id="SM00025">
    <property type="entry name" value="Pumilio"/>
    <property type="match status" value="6"/>
</dbReference>
<evidence type="ECO:0000256" key="3">
    <source>
        <dbReference type="PROSITE-ProRule" id="PRU00317"/>
    </source>
</evidence>
<evidence type="ECO:0000259" key="5">
    <source>
        <dbReference type="PROSITE" id="PS50303"/>
    </source>
</evidence>
<evidence type="ECO:0000313" key="7">
    <source>
        <dbReference type="Proteomes" id="UP001177140"/>
    </source>
</evidence>
<feature type="region of interest" description="Disordered" evidence="4">
    <location>
        <begin position="1"/>
        <end position="25"/>
    </location>
</feature>
<dbReference type="Pfam" id="PF00806">
    <property type="entry name" value="PUF"/>
    <property type="match status" value="1"/>
</dbReference>
<accession>A0AA42AY06</accession>
<dbReference type="PROSITE" id="PS50303">
    <property type="entry name" value="PUM_HD"/>
    <property type="match status" value="1"/>
</dbReference>
<feature type="repeat" description="Pumilio" evidence="3">
    <location>
        <begin position="222"/>
        <end position="258"/>
    </location>
</feature>
<dbReference type="GO" id="GO:0006417">
    <property type="term" value="P:regulation of translation"/>
    <property type="evidence" value="ECO:0007669"/>
    <property type="project" value="UniProtKB-KW"/>
</dbReference>
<sequence>MANWNRGRGSTADHQGAEEEDDEQERLVVNNSNGGVYNYPPPQHNPTTNFLRIFLRRSTESENHLQDLYPDFPYGGGLVPFPPLPPTLVPGSSPCIRRNAEYYEMIKRDRKHWHLLVDMAKDRFGKKFISGRLENGGDEDIQFIIGALTSHIKKLMVDSFGNLLVQKMFLKCMEGQIGETVNILTNNGHELINICLDTHGSKSVQKLLDSLTSGQQITKVMNVLTKGTVELTKDPNGHHVIQQCLKTFSNEENKHLFRALAKNCVDIARDQNGYCVFQSFILKTDKHLRAQFVGEITQNALVLAQDPYGNYVVQYVVGQKIKEATRSLAKNLAYMYLYVCNLFQIKLISHDHMTAS</sequence>
<comment type="caution">
    <text evidence="6">The sequence shown here is derived from an EMBL/GenBank/DDBJ whole genome shotgun (WGS) entry which is preliminary data.</text>
</comment>
<reference evidence="6" key="1">
    <citation type="submission" date="2022-03" db="EMBL/GenBank/DDBJ databases">
        <title>A functionally conserved STORR gene fusion in Papaver species that diverged 16.8 million years ago.</title>
        <authorList>
            <person name="Catania T."/>
        </authorList>
    </citation>
    <scope>NUCLEOTIDE SEQUENCE</scope>
    <source>
        <strain evidence="6">S-191538</strain>
    </source>
</reference>
<keyword evidence="7" id="KW-1185">Reference proteome</keyword>